<gene>
    <name evidence="1" type="ORF">CCACVL1_17408</name>
</gene>
<dbReference type="SUPFAM" id="SSF51197">
    <property type="entry name" value="Clavaminate synthase-like"/>
    <property type="match status" value="1"/>
</dbReference>
<dbReference type="Gene3D" id="2.60.120.330">
    <property type="entry name" value="B-lactam Antibiotic, Isopenicillin N Synthase, Chain"/>
    <property type="match status" value="1"/>
</dbReference>
<proteinExistence type="predicted"/>
<protein>
    <submittedName>
        <fullName evidence="1">Codeine O-demethylase-like protein</fullName>
    </submittedName>
</protein>
<dbReference type="AlphaFoldDB" id="A0A1R3HS18"/>
<sequence>MAELPPLAKTVQELAAGNIKEVPERYIRKDSTLETSFPVLEIPTIDLELLASSSTNGEELEKLRSALSFCGCIQTGILIHTLK</sequence>
<dbReference type="GO" id="GO:0032259">
    <property type="term" value="P:methylation"/>
    <property type="evidence" value="ECO:0007669"/>
    <property type="project" value="UniProtKB-KW"/>
</dbReference>
<comment type="caution">
    <text evidence="1">The sequence shown here is derived from an EMBL/GenBank/DDBJ whole genome shotgun (WGS) entry which is preliminary data.</text>
</comment>
<reference evidence="1 2" key="1">
    <citation type="submission" date="2013-09" db="EMBL/GenBank/DDBJ databases">
        <title>Corchorus capsularis genome sequencing.</title>
        <authorList>
            <person name="Alam M."/>
            <person name="Haque M.S."/>
            <person name="Islam M.S."/>
            <person name="Emdad E.M."/>
            <person name="Islam M.M."/>
            <person name="Ahmed B."/>
            <person name="Halim A."/>
            <person name="Hossen Q.M.M."/>
            <person name="Hossain M.Z."/>
            <person name="Ahmed R."/>
            <person name="Khan M.M."/>
            <person name="Islam R."/>
            <person name="Rashid M.M."/>
            <person name="Khan S.A."/>
            <person name="Rahman M.S."/>
            <person name="Alam M."/>
        </authorList>
    </citation>
    <scope>NUCLEOTIDE SEQUENCE [LARGE SCALE GENOMIC DNA]</scope>
    <source>
        <strain evidence="2">cv. CVL-1</strain>
        <tissue evidence="1">Whole seedling</tissue>
    </source>
</reference>
<name>A0A1R3HS18_COCAP</name>
<keyword evidence="1" id="KW-0489">Methyltransferase</keyword>
<evidence type="ECO:0000313" key="1">
    <source>
        <dbReference type="EMBL" id="OMO73177.1"/>
    </source>
</evidence>
<dbReference type="STRING" id="210143.A0A1R3HS18"/>
<accession>A0A1R3HS18</accession>
<keyword evidence="2" id="KW-1185">Reference proteome</keyword>
<dbReference type="InterPro" id="IPR027443">
    <property type="entry name" value="IPNS-like_sf"/>
</dbReference>
<keyword evidence="1" id="KW-0808">Transferase</keyword>
<dbReference type="EMBL" id="AWWV01011269">
    <property type="protein sequence ID" value="OMO73177.1"/>
    <property type="molecule type" value="Genomic_DNA"/>
</dbReference>
<dbReference type="GO" id="GO:0008168">
    <property type="term" value="F:methyltransferase activity"/>
    <property type="evidence" value="ECO:0007669"/>
    <property type="project" value="UniProtKB-KW"/>
</dbReference>
<organism evidence="1 2">
    <name type="scientific">Corchorus capsularis</name>
    <name type="common">Jute</name>
    <dbReference type="NCBI Taxonomy" id="210143"/>
    <lineage>
        <taxon>Eukaryota</taxon>
        <taxon>Viridiplantae</taxon>
        <taxon>Streptophyta</taxon>
        <taxon>Embryophyta</taxon>
        <taxon>Tracheophyta</taxon>
        <taxon>Spermatophyta</taxon>
        <taxon>Magnoliopsida</taxon>
        <taxon>eudicotyledons</taxon>
        <taxon>Gunneridae</taxon>
        <taxon>Pentapetalae</taxon>
        <taxon>rosids</taxon>
        <taxon>malvids</taxon>
        <taxon>Malvales</taxon>
        <taxon>Malvaceae</taxon>
        <taxon>Grewioideae</taxon>
        <taxon>Apeibeae</taxon>
        <taxon>Corchorus</taxon>
    </lineage>
</organism>
<evidence type="ECO:0000313" key="2">
    <source>
        <dbReference type="Proteomes" id="UP000188268"/>
    </source>
</evidence>
<dbReference type="Proteomes" id="UP000188268">
    <property type="component" value="Unassembled WGS sequence"/>
</dbReference>
<dbReference type="Gramene" id="OMO73177">
    <property type="protein sequence ID" value="OMO73177"/>
    <property type="gene ID" value="CCACVL1_17408"/>
</dbReference>
<dbReference type="OMA" id="CIQTGIL"/>
<dbReference type="OrthoDB" id="849385at2759"/>